<name>A0ABV5PCV5_STRCM</name>
<evidence type="ECO:0008006" key="5">
    <source>
        <dbReference type="Google" id="ProtNLM"/>
    </source>
</evidence>
<accession>A0ABV5PCV5</accession>
<dbReference type="RefSeq" id="WP_345223316.1">
    <property type="nucleotide sequence ID" value="NZ_BAAAXE010000013.1"/>
</dbReference>
<comment type="caution">
    <text evidence="3">The sequence shown here is derived from an EMBL/GenBank/DDBJ whole genome shotgun (WGS) entry which is preliminary data.</text>
</comment>
<evidence type="ECO:0000313" key="4">
    <source>
        <dbReference type="Proteomes" id="UP001589718"/>
    </source>
</evidence>
<organism evidence="3 4">
    <name type="scientific">Streptomyces cremeus</name>
    <dbReference type="NCBI Taxonomy" id="66881"/>
    <lineage>
        <taxon>Bacteria</taxon>
        <taxon>Bacillati</taxon>
        <taxon>Actinomycetota</taxon>
        <taxon>Actinomycetes</taxon>
        <taxon>Kitasatosporales</taxon>
        <taxon>Streptomycetaceae</taxon>
        <taxon>Streptomyces</taxon>
    </lineage>
</organism>
<keyword evidence="4" id="KW-1185">Reference proteome</keyword>
<keyword evidence="2" id="KW-1133">Transmembrane helix</keyword>
<dbReference type="Proteomes" id="UP001589718">
    <property type="component" value="Unassembled WGS sequence"/>
</dbReference>
<sequence>MSTVLIIVLIVVVVIAVAAAVVFLGPGRGRVGGGKSLKSRFGPEYDRVLARHQGDTKATERELGERVKRYGDFRPRELSRERHESYVALWAGVQEQFVDSPPKAVAEAHGLVSKVALERGYPQGEQEQMDALSVHHAKHLDGFRRVGRAARGEGGTEEMREALVEARELFDALVTDSGGPVTAHGDRGRRHGHHEDEHGTHKPGLLGRSTKAKGSGV</sequence>
<keyword evidence="2" id="KW-0812">Transmembrane</keyword>
<feature type="region of interest" description="Disordered" evidence="1">
    <location>
        <begin position="176"/>
        <end position="217"/>
    </location>
</feature>
<keyword evidence="2" id="KW-0472">Membrane</keyword>
<evidence type="ECO:0000313" key="3">
    <source>
        <dbReference type="EMBL" id="MFB9520929.1"/>
    </source>
</evidence>
<gene>
    <name evidence="3" type="ORF">ACFFTU_13295</name>
</gene>
<evidence type="ECO:0000256" key="2">
    <source>
        <dbReference type="SAM" id="Phobius"/>
    </source>
</evidence>
<dbReference type="EMBL" id="JBHMCR010000006">
    <property type="protein sequence ID" value="MFB9520929.1"/>
    <property type="molecule type" value="Genomic_DNA"/>
</dbReference>
<proteinExistence type="predicted"/>
<protein>
    <recommendedName>
        <fullName evidence="5">Secreted protein</fullName>
    </recommendedName>
</protein>
<feature type="transmembrane region" description="Helical" evidence="2">
    <location>
        <begin position="6"/>
        <end position="25"/>
    </location>
</feature>
<reference evidence="3 4" key="1">
    <citation type="submission" date="2024-09" db="EMBL/GenBank/DDBJ databases">
        <authorList>
            <person name="Sun Q."/>
            <person name="Mori K."/>
        </authorList>
    </citation>
    <scope>NUCLEOTIDE SEQUENCE [LARGE SCALE GENOMIC DNA]</scope>
    <source>
        <strain evidence="3 4">JCM 4362</strain>
    </source>
</reference>
<evidence type="ECO:0000256" key="1">
    <source>
        <dbReference type="SAM" id="MobiDB-lite"/>
    </source>
</evidence>